<dbReference type="STRING" id="1348657.M622_04820"/>
<gene>
    <name evidence="4" type="ORF">M622_04820</name>
</gene>
<dbReference type="GO" id="GO:0004499">
    <property type="term" value="F:N,N-dimethylaniline monooxygenase activity"/>
    <property type="evidence" value="ECO:0007669"/>
    <property type="project" value="InterPro"/>
</dbReference>
<dbReference type="AlphaFoldDB" id="S9ZBY1"/>
<dbReference type="Pfam" id="PF00743">
    <property type="entry name" value="FMO-like"/>
    <property type="match status" value="1"/>
</dbReference>
<evidence type="ECO:0008006" key="6">
    <source>
        <dbReference type="Google" id="ProtNLM"/>
    </source>
</evidence>
<dbReference type="SUPFAM" id="SSF51905">
    <property type="entry name" value="FAD/NAD(P)-binding domain"/>
    <property type="match status" value="1"/>
</dbReference>
<sequence length="491" mass="54313">MTIANTAPQSLRIVVIGAGMAGILAAIRLREAGKHQVVVYEKADRVGGTWRENTYPGLACDVPAHAYTYSFAPNAEWSSYLAPGPEIQRYFEAVAQQYALDKVIQFGQEVVRCELKDGRWELETASGLIDHADVVIAATGVLHHPSMPDLPGLDRFTGPSFHSAQWDHSVALDGKRIGIIGSGSTGVQIVSALAGRASKLIHIQRTPQWIMPVPNTPYSEEQKAAFRADPALIDDIRYAEAYTSAVNRFTEAIIDQDSPQIREIEDICRQNLEGSVKDPVLREKLRPNYRAACKRLIYSSDYYEKVQRPDVAVAIGPIQHIEPEGVRMADGTLQEVDVLVLATGFHADRFVRPMRVIGRNGTDLDARWSPAPSAYLGITVPGLPNFFMLNGPTGPVGNFSLIDIAERQWNYIEHLLADIEAGKCRQVDLKEDAMQAYDHRRIAAARKTIFGSGCSSWYLDATGVPVSWPWSYDAFAEQTAAPKNEDYEYIA</sequence>
<evidence type="ECO:0000256" key="1">
    <source>
        <dbReference type="ARBA" id="ARBA00022630"/>
    </source>
</evidence>
<dbReference type="PRINTS" id="PR00411">
    <property type="entry name" value="PNDRDTASEI"/>
</dbReference>
<protein>
    <recommendedName>
        <fullName evidence="6">Monooxygenase</fullName>
    </recommendedName>
</protein>
<evidence type="ECO:0000313" key="5">
    <source>
        <dbReference type="Proteomes" id="UP000015455"/>
    </source>
</evidence>
<evidence type="ECO:0000256" key="2">
    <source>
        <dbReference type="ARBA" id="ARBA00022827"/>
    </source>
</evidence>
<dbReference type="InterPro" id="IPR036188">
    <property type="entry name" value="FAD/NAD-bd_sf"/>
</dbReference>
<dbReference type="GO" id="GO:0050660">
    <property type="term" value="F:flavin adenine dinucleotide binding"/>
    <property type="evidence" value="ECO:0007669"/>
    <property type="project" value="InterPro"/>
</dbReference>
<keyword evidence="2" id="KW-0274">FAD</keyword>
<reference evidence="4 5" key="1">
    <citation type="submission" date="2013-06" db="EMBL/GenBank/DDBJ databases">
        <title>Draft genome sequence of Thauera terpenica.</title>
        <authorList>
            <person name="Liu B."/>
            <person name="Frostegard A.H."/>
            <person name="Shapleigh J.P."/>
        </authorList>
    </citation>
    <scope>NUCLEOTIDE SEQUENCE [LARGE SCALE GENOMIC DNA]</scope>
    <source>
        <strain evidence="4 5">58Eu</strain>
    </source>
</reference>
<organism evidence="4 5">
    <name type="scientific">Thauera terpenica 58Eu</name>
    <dbReference type="NCBI Taxonomy" id="1348657"/>
    <lineage>
        <taxon>Bacteria</taxon>
        <taxon>Pseudomonadati</taxon>
        <taxon>Pseudomonadota</taxon>
        <taxon>Betaproteobacteria</taxon>
        <taxon>Rhodocyclales</taxon>
        <taxon>Zoogloeaceae</taxon>
        <taxon>Thauera</taxon>
    </lineage>
</organism>
<comment type="caution">
    <text evidence="4">The sequence shown here is derived from an EMBL/GenBank/DDBJ whole genome shotgun (WGS) entry which is preliminary data.</text>
</comment>
<dbReference type="PANTHER" id="PTHR42877">
    <property type="entry name" value="L-ORNITHINE N(5)-MONOOXYGENASE-RELATED"/>
    <property type="match status" value="1"/>
</dbReference>
<proteinExistence type="predicted"/>
<dbReference type="InterPro" id="IPR020946">
    <property type="entry name" value="Flavin_mOase-like"/>
</dbReference>
<keyword evidence="1" id="KW-0285">Flavoprotein</keyword>
<keyword evidence="3" id="KW-0560">Oxidoreductase</keyword>
<keyword evidence="5" id="KW-1185">Reference proteome</keyword>
<dbReference type="eggNOG" id="COG2072">
    <property type="taxonomic scope" value="Bacteria"/>
</dbReference>
<dbReference type="GO" id="GO:0050661">
    <property type="term" value="F:NADP binding"/>
    <property type="evidence" value="ECO:0007669"/>
    <property type="project" value="InterPro"/>
</dbReference>
<dbReference type="RefSeq" id="WP_021250122.1">
    <property type="nucleotide sequence ID" value="NZ_ATJV01000070.1"/>
</dbReference>
<evidence type="ECO:0000256" key="3">
    <source>
        <dbReference type="ARBA" id="ARBA00023002"/>
    </source>
</evidence>
<dbReference type="Proteomes" id="UP000015455">
    <property type="component" value="Unassembled WGS sequence"/>
</dbReference>
<dbReference type="PANTHER" id="PTHR42877:SF4">
    <property type="entry name" value="FAD_NAD(P)-BINDING DOMAIN-CONTAINING PROTEIN-RELATED"/>
    <property type="match status" value="1"/>
</dbReference>
<name>S9ZBY1_9RHOO</name>
<accession>S9ZBY1</accession>
<dbReference type="PRINTS" id="PR00368">
    <property type="entry name" value="FADPNR"/>
</dbReference>
<dbReference type="Gene3D" id="3.50.50.60">
    <property type="entry name" value="FAD/NAD(P)-binding domain"/>
    <property type="match status" value="3"/>
</dbReference>
<dbReference type="InterPro" id="IPR051209">
    <property type="entry name" value="FAD-bind_Monooxygenase_sf"/>
</dbReference>
<dbReference type="EMBL" id="ATJV01000070">
    <property type="protein sequence ID" value="EPZ14780.1"/>
    <property type="molecule type" value="Genomic_DNA"/>
</dbReference>
<dbReference type="OrthoDB" id="9766402at2"/>
<evidence type="ECO:0000313" key="4">
    <source>
        <dbReference type="EMBL" id="EPZ14780.1"/>
    </source>
</evidence>
<dbReference type="PATRIC" id="fig|1348657.5.peg.2719"/>